<dbReference type="InterPro" id="IPR000719">
    <property type="entry name" value="Prot_kinase_dom"/>
</dbReference>
<dbReference type="Pfam" id="PF00069">
    <property type="entry name" value="Pkinase"/>
    <property type="match status" value="1"/>
</dbReference>
<evidence type="ECO:0000313" key="9">
    <source>
        <dbReference type="EMBL" id="BBG97005.1"/>
    </source>
</evidence>
<keyword evidence="5" id="KW-1133">Transmembrane helix</keyword>
<dbReference type="GO" id="GO:0005524">
    <property type="term" value="F:ATP binding"/>
    <property type="evidence" value="ECO:0007669"/>
    <property type="project" value="InterPro"/>
</dbReference>
<dbReference type="SUPFAM" id="SSF56112">
    <property type="entry name" value="Protein kinase-like (PK-like)"/>
    <property type="match status" value="1"/>
</dbReference>
<protein>
    <submittedName>
        <fullName evidence="9">Receptor-like protein kinase 1</fullName>
    </submittedName>
</protein>
<evidence type="ECO:0000256" key="6">
    <source>
        <dbReference type="ARBA" id="ARBA00023136"/>
    </source>
</evidence>
<evidence type="ECO:0000256" key="5">
    <source>
        <dbReference type="ARBA" id="ARBA00022989"/>
    </source>
</evidence>
<evidence type="ECO:0000256" key="2">
    <source>
        <dbReference type="ARBA" id="ARBA00022527"/>
    </source>
</evidence>
<keyword evidence="6" id="KW-0472">Membrane</keyword>
<sequence>MYAISLGVAPGIEFLHEGCDMQILHFDIKLHNILLDENFNPKISDFRLAKLYPTDNSVVFMIAARGTMEYMAPELFNNNLGGISYKADVYSFGMLLMEMASRRKNLNALVEHSSQIYFPSWVFDQYIEGKDLEMGDVNEDEMKAIRKMVIIALWCIDMVINARLC</sequence>
<dbReference type="AlphaFoldDB" id="A0A4Y1QYV5"/>
<gene>
    <name evidence="9" type="ORF">Prudu_005992</name>
</gene>
<dbReference type="Gene3D" id="1.10.510.10">
    <property type="entry name" value="Transferase(Phosphotransferase) domain 1"/>
    <property type="match status" value="1"/>
</dbReference>
<dbReference type="InterPro" id="IPR045874">
    <property type="entry name" value="LRK10/LRL21-25-like"/>
</dbReference>
<dbReference type="GO" id="GO:0004674">
    <property type="term" value="F:protein serine/threonine kinase activity"/>
    <property type="evidence" value="ECO:0007669"/>
    <property type="project" value="UniProtKB-KW"/>
</dbReference>
<keyword evidence="3" id="KW-0812">Transmembrane</keyword>
<evidence type="ECO:0000256" key="4">
    <source>
        <dbReference type="ARBA" id="ARBA00022729"/>
    </source>
</evidence>
<keyword evidence="9" id="KW-0418">Kinase</keyword>
<dbReference type="EMBL" id="AP019298">
    <property type="protein sequence ID" value="BBG97005.1"/>
    <property type="molecule type" value="Genomic_DNA"/>
</dbReference>
<evidence type="ECO:0000256" key="1">
    <source>
        <dbReference type="ARBA" id="ARBA00004479"/>
    </source>
</evidence>
<dbReference type="PROSITE" id="PS00108">
    <property type="entry name" value="PROTEIN_KINASE_ST"/>
    <property type="match status" value="1"/>
</dbReference>
<dbReference type="GO" id="GO:0016020">
    <property type="term" value="C:membrane"/>
    <property type="evidence" value="ECO:0007669"/>
    <property type="project" value="UniProtKB-SubCell"/>
</dbReference>
<evidence type="ECO:0000256" key="3">
    <source>
        <dbReference type="ARBA" id="ARBA00022692"/>
    </source>
</evidence>
<comment type="subcellular location">
    <subcellularLocation>
        <location evidence="1">Membrane</location>
        <topology evidence="1">Single-pass type I membrane protein</topology>
    </subcellularLocation>
</comment>
<proteinExistence type="predicted"/>
<accession>A0A4Y1QYV5</accession>
<dbReference type="InterPro" id="IPR011009">
    <property type="entry name" value="Kinase-like_dom_sf"/>
</dbReference>
<name>A0A4Y1QYV5_PRUDU</name>
<dbReference type="InterPro" id="IPR008271">
    <property type="entry name" value="Ser/Thr_kinase_AS"/>
</dbReference>
<dbReference type="PROSITE" id="PS50011">
    <property type="entry name" value="PROTEIN_KINASE_DOM"/>
    <property type="match status" value="1"/>
</dbReference>
<feature type="domain" description="Protein kinase" evidence="8">
    <location>
        <begin position="1"/>
        <end position="165"/>
    </location>
</feature>
<keyword evidence="7" id="KW-0325">Glycoprotein</keyword>
<dbReference type="PANTHER" id="PTHR27009">
    <property type="entry name" value="RUST RESISTANCE KINASE LR10-RELATED"/>
    <property type="match status" value="1"/>
</dbReference>
<keyword evidence="9" id="KW-0675">Receptor</keyword>
<keyword evidence="9" id="KW-0808">Transferase</keyword>
<keyword evidence="2" id="KW-0723">Serine/threonine-protein kinase</keyword>
<evidence type="ECO:0000259" key="8">
    <source>
        <dbReference type="PROSITE" id="PS50011"/>
    </source>
</evidence>
<reference evidence="9" key="1">
    <citation type="journal article" date="2019" name="Science">
        <title>Mutation of a bHLH transcription factor allowed almond domestication.</title>
        <authorList>
            <person name="Sanchez-Perez R."/>
            <person name="Pavan S."/>
            <person name="Mazzeo R."/>
            <person name="Moldovan C."/>
            <person name="Aiese Cigliano R."/>
            <person name="Del Cueto J."/>
            <person name="Ricciardi F."/>
            <person name="Lotti C."/>
            <person name="Ricciardi L."/>
            <person name="Dicenta F."/>
            <person name="Lopez-Marques R.L."/>
            <person name="Lindberg Moller B."/>
        </authorList>
    </citation>
    <scope>NUCLEOTIDE SEQUENCE</scope>
</reference>
<evidence type="ECO:0000256" key="7">
    <source>
        <dbReference type="ARBA" id="ARBA00023180"/>
    </source>
</evidence>
<organism evidence="9">
    <name type="scientific">Prunus dulcis</name>
    <name type="common">Almond</name>
    <name type="synonym">Amygdalus dulcis</name>
    <dbReference type="NCBI Taxonomy" id="3755"/>
    <lineage>
        <taxon>Eukaryota</taxon>
        <taxon>Viridiplantae</taxon>
        <taxon>Streptophyta</taxon>
        <taxon>Embryophyta</taxon>
        <taxon>Tracheophyta</taxon>
        <taxon>Spermatophyta</taxon>
        <taxon>Magnoliopsida</taxon>
        <taxon>eudicotyledons</taxon>
        <taxon>Gunneridae</taxon>
        <taxon>Pentapetalae</taxon>
        <taxon>rosids</taxon>
        <taxon>fabids</taxon>
        <taxon>Rosales</taxon>
        <taxon>Rosaceae</taxon>
        <taxon>Amygdaloideae</taxon>
        <taxon>Amygdaleae</taxon>
        <taxon>Prunus</taxon>
    </lineage>
</organism>
<keyword evidence="4" id="KW-0732">Signal</keyword>